<evidence type="ECO:0000313" key="1">
    <source>
        <dbReference type="EMBL" id="MBL0885910.1"/>
    </source>
</evidence>
<organism evidence="1 2">
    <name type="scientific">Myceligenerans indicum</name>
    <dbReference type="NCBI Taxonomy" id="2593663"/>
    <lineage>
        <taxon>Bacteria</taxon>
        <taxon>Bacillati</taxon>
        <taxon>Actinomycetota</taxon>
        <taxon>Actinomycetes</taxon>
        <taxon>Micrococcales</taxon>
        <taxon>Promicromonosporaceae</taxon>
        <taxon>Myceligenerans</taxon>
    </lineage>
</organism>
<comment type="caution">
    <text evidence="1">The sequence shown here is derived from an EMBL/GenBank/DDBJ whole genome shotgun (WGS) entry which is preliminary data.</text>
</comment>
<protein>
    <submittedName>
        <fullName evidence="1">Uncharacterized protein</fullName>
    </submittedName>
</protein>
<dbReference type="EMBL" id="JABBYC010000007">
    <property type="protein sequence ID" value="MBL0885910.1"/>
    <property type="molecule type" value="Genomic_DNA"/>
</dbReference>
<dbReference type="Proteomes" id="UP000675409">
    <property type="component" value="Unassembled WGS sequence"/>
</dbReference>
<proteinExistence type="predicted"/>
<gene>
    <name evidence="1" type="ORF">HGK34_06410</name>
</gene>
<evidence type="ECO:0000313" key="2">
    <source>
        <dbReference type="Proteomes" id="UP000675409"/>
    </source>
</evidence>
<sequence>MAERQRQQRDGAVPDSVLVSPQGLAHFGGCSHKDDTDYSRWGVLDATDVWQRLGNGESFTIKDDGGRRLVVAGRCRDCVEHGPW</sequence>
<keyword evidence="2" id="KW-1185">Reference proteome</keyword>
<name>A0ABS1LI55_9MICO</name>
<dbReference type="RefSeq" id="WP_201845757.1">
    <property type="nucleotide sequence ID" value="NZ_JABBYC010000007.1"/>
</dbReference>
<accession>A0ABS1LI55</accession>
<reference evidence="1 2" key="1">
    <citation type="journal article" date="2021" name="Arch. Microbiol.">
        <title>Myceligenerans indicum sp. nov., an actinobacterium isolated from mangrove sediment of Sundarbans, India.</title>
        <authorList>
            <person name="Asha K."/>
            <person name="Bhadury P."/>
        </authorList>
    </citation>
    <scope>NUCLEOTIDE SEQUENCE [LARGE SCALE GENOMIC DNA]</scope>
    <source>
        <strain evidence="1 2">I2</strain>
    </source>
</reference>